<evidence type="ECO:0000313" key="2">
    <source>
        <dbReference type="EMBL" id="PXA64538.1"/>
    </source>
</evidence>
<keyword evidence="1" id="KW-1133">Transmembrane helix</keyword>
<comment type="caution">
    <text evidence="2">The sequence shown here is derived from an EMBL/GenBank/DDBJ whole genome shotgun (WGS) entry which is preliminary data.</text>
</comment>
<feature type="transmembrane region" description="Helical" evidence="1">
    <location>
        <begin position="21"/>
        <end position="39"/>
    </location>
</feature>
<dbReference type="EMBL" id="QHLZ01000010">
    <property type="protein sequence ID" value="PXA64538.1"/>
    <property type="molecule type" value="Genomic_DNA"/>
</dbReference>
<keyword evidence="1" id="KW-0472">Membrane</keyword>
<protein>
    <submittedName>
        <fullName evidence="2">Uncharacterized protein</fullName>
    </submittedName>
</protein>
<keyword evidence="3" id="KW-1185">Reference proteome</keyword>
<proteinExistence type="predicted"/>
<organism evidence="2 3">
    <name type="scientific">Arthrobacter psychrochitiniphilus</name>
    <dbReference type="NCBI Taxonomy" id="291045"/>
    <lineage>
        <taxon>Bacteria</taxon>
        <taxon>Bacillati</taxon>
        <taxon>Actinomycetota</taxon>
        <taxon>Actinomycetes</taxon>
        <taxon>Micrococcales</taxon>
        <taxon>Micrococcaceae</taxon>
        <taxon>Arthrobacter</taxon>
    </lineage>
</organism>
<name>A0A2V3DVC5_9MICC</name>
<keyword evidence="1" id="KW-0812">Transmembrane</keyword>
<evidence type="ECO:0000256" key="1">
    <source>
        <dbReference type="SAM" id="Phobius"/>
    </source>
</evidence>
<sequence length="87" mass="9659">MYKTAVTRRIPRSKRYGLPSPVNVSIPSAIILAVPVWVMNAESGIMRTTRIRACHTMERWAWPIVRTRARTMAASSAVTAAADAFSK</sequence>
<accession>A0A2V3DVC5</accession>
<gene>
    <name evidence="2" type="ORF">CVS29_14435</name>
</gene>
<evidence type="ECO:0000313" key="3">
    <source>
        <dbReference type="Proteomes" id="UP000246303"/>
    </source>
</evidence>
<dbReference type="AlphaFoldDB" id="A0A2V3DVC5"/>
<reference evidence="2 3" key="1">
    <citation type="submission" date="2018-05" db="EMBL/GenBank/DDBJ databases">
        <title>Genetic diversity of glacier-inhabiting Cryobacterium bacteria in China and description of Cryobacterium mengkeensis sp. nov. and Arthrobacter glacialis sp. nov.</title>
        <authorList>
            <person name="Liu Q."/>
            <person name="Xin Y.-H."/>
        </authorList>
    </citation>
    <scope>NUCLEOTIDE SEQUENCE [LARGE SCALE GENOMIC DNA]</scope>
    <source>
        <strain evidence="2 3">GP3</strain>
    </source>
</reference>
<dbReference type="Proteomes" id="UP000246303">
    <property type="component" value="Unassembled WGS sequence"/>
</dbReference>